<reference evidence="3" key="1">
    <citation type="journal article" date="2019" name="Int. J. Syst. Evol. Microbiol.">
        <title>The Global Catalogue of Microorganisms (GCM) 10K type strain sequencing project: providing services to taxonomists for standard genome sequencing and annotation.</title>
        <authorList>
            <consortium name="The Broad Institute Genomics Platform"/>
            <consortium name="The Broad Institute Genome Sequencing Center for Infectious Disease"/>
            <person name="Wu L."/>
            <person name="Ma J."/>
        </authorList>
    </citation>
    <scope>NUCLEOTIDE SEQUENCE [LARGE SCALE GENOMIC DNA]</scope>
    <source>
        <strain evidence="3">CGMCC 1.15905</strain>
    </source>
</reference>
<protein>
    <submittedName>
        <fullName evidence="2">Uncharacterized protein</fullName>
    </submittedName>
</protein>
<proteinExistence type="predicted"/>
<accession>A0ABQ1HAF7</accession>
<evidence type="ECO:0000313" key="3">
    <source>
        <dbReference type="Proteomes" id="UP000623419"/>
    </source>
</evidence>
<sequence>MNFSIIQGTTLLALAAAIAFPAATEAADDRKVNSAMSCQPYRSTTDQTDLAYRPAGVTNIRDTDEYVVCSISVDVDEFGTWTPDNNGQVNVIMHNPGGEVPNCKLFMGSNLTGTTKVDSANLYQYSGEIWTANLFLDNDGVAQIGQPSPPITLYCKLPPSATLTRVWQNENAETDKPDPIL</sequence>
<dbReference type="Proteomes" id="UP000623419">
    <property type="component" value="Unassembled WGS sequence"/>
</dbReference>
<name>A0ABQ1HAF7_9GAMM</name>
<organism evidence="2 3">
    <name type="scientific">Arenimonas soli</name>
    <dbReference type="NCBI Taxonomy" id="2269504"/>
    <lineage>
        <taxon>Bacteria</taxon>
        <taxon>Pseudomonadati</taxon>
        <taxon>Pseudomonadota</taxon>
        <taxon>Gammaproteobacteria</taxon>
        <taxon>Lysobacterales</taxon>
        <taxon>Lysobacteraceae</taxon>
        <taxon>Arenimonas</taxon>
    </lineage>
</organism>
<evidence type="ECO:0000313" key="2">
    <source>
        <dbReference type="EMBL" id="GGA66814.1"/>
    </source>
</evidence>
<dbReference type="EMBL" id="BMKC01000001">
    <property type="protein sequence ID" value="GGA66814.1"/>
    <property type="molecule type" value="Genomic_DNA"/>
</dbReference>
<feature type="signal peptide" evidence="1">
    <location>
        <begin position="1"/>
        <end position="26"/>
    </location>
</feature>
<comment type="caution">
    <text evidence="2">The sequence shown here is derived from an EMBL/GenBank/DDBJ whole genome shotgun (WGS) entry which is preliminary data.</text>
</comment>
<evidence type="ECO:0000256" key="1">
    <source>
        <dbReference type="SAM" id="SignalP"/>
    </source>
</evidence>
<feature type="chain" id="PRO_5047324935" evidence="1">
    <location>
        <begin position="27"/>
        <end position="181"/>
    </location>
</feature>
<keyword evidence="1" id="KW-0732">Signal</keyword>
<dbReference type="RefSeq" id="WP_188659911.1">
    <property type="nucleotide sequence ID" value="NZ_BMKC01000001.1"/>
</dbReference>
<keyword evidence="3" id="KW-1185">Reference proteome</keyword>
<gene>
    <name evidence="2" type="ORF">GCM10011521_01160</name>
</gene>